<sequence>MAATFVYHWIVPFDDFVSVPWYFQWLRFSDAQRKSEVLRAFAQSLSTAGLGLLAWRDSFSITFGIWAKYVKTMNEVLQYI</sequence>
<organism evidence="1">
    <name type="scientific">mine drainage metagenome</name>
    <dbReference type="NCBI Taxonomy" id="410659"/>
    <lineage>
        <taxon>unclassified sequences</taxon>
        <taxon>metagenomes</taxon>
        <taxon>ecological metagenomes</taxon>
    </lineage>
</organism>
<reference evidence="1" key="1">
    <citation type="submission" date="2009-10" db="EMBL/GenBank/DDBJ databases">
        <title>Diversity of trophic interactions inside an arsenic-rich microbial ecosystem.</title>
        <authorList>
            <person name="Bertin P.N."/>
            <person name="Heinrich-Salmeron A."/>
            <person name="Pelletier E."/>
            <person name="Goulhen-Chollet F."/>
            <person name="Arsene-Ploetze F."/>
            <person name="Gallien S."/>
            <person name="Calteau A."/>
            <person name="Vallenet D."/>
            <person name="Casiot C."/>
            <person name="Chane-Woon-Ming B."/>
            <person name="Giloteaux L."/>
            <person name="Barakat M."/>
            <person name="Bonnefoy V."/>
            <person name="Bruneel O."/>
            <person name="Chandler M."/>
            <person name="Cleiss J."/>
            <person name="Duran R."/>
            <person name="Elbaz-Poulichet F."/>
            <person name="Fonknechten N."/>
            <person name="Lauga B."/>
            <person name="Mornico D."/>
            <person name="Ortet P."/>
            <person name="Schaeffer C."/>
            <person name="Siguier P."/>
            <person name="Alexander Thil Smith A."/>
            <person name="Van Dorsselaer A."/>
            <person name="Weissenbach J."/>
            <person name="Medigue C."/>
            <person name="Le Paslier D."/>
        </authorList>
    </citation>
    <scope>NUCLEOTIDE SEQUENCE</scope>
</reference>
<gene>
    <name evidence="1" type="ORF">CARN2_2656</name>
</gene>
<dbReference type="EMBL" id="CABM01000042">
    <property type="protein sequence ID" value="CBH97184.1"/>
    <property type="molecule type" value="Genomic_DNA"/>
</dbReference>
<comment type="caution">
    <text evidence="1">The sequence shown here is derived from an EMBL/GenBank/DDBJ whole genome shotgun (WGS) entry which is preliminary data.</text>
</comment>
<evidence type="ECO:0000313" key="1">
    <source>
        <dbReference type="EMBL" id="CBH97184.1"/>
    </source>
</evidence>
<dbReference type="AlphaFoldDB" id="E6PQH9"/>
<accession>E6PQH9</accession>
<name>E6PQH9_9ZZZZ</name>
<proteinExistence type="predicted"/>
<protein>
    <submittedName>
        <fullName evidence="1">Uncharacterized protein</fullName>
    </submittedName>
</protein>